<evidence type="ECO:0000256" key="2">
    <source>
        <dbReference type="SAM" id="SignalP"/>
    </source>
</evidence>
<feature type="chain" id="PRO_5045227139" description="Methyltransferase" evidence="2">
    <location>
        <begin position="30"/>
        <end position="74"/>
    </location>
</feature>
<dbReference type="SUPFAM" id="SSF57987">
    <property type="entry name" value="Inovirus (filamentous phage) major coat protein"/>
    <property type="match status" value="1"/>
</dbReference>
<dbReference type="InterPro" id="IPR008020">
    <property type="entry name" value="G8P"/>
</dbReference>
<evidence type="ECO:0008006" key="5">
    <source>
        <dbReference type="Google" id="ProtNLM"/>
    </source>
</evidence>
<keyword evidence="1" id="KW-0812">Transmembrane</keyword>
<keyword evidence="1" id="KW-1133">Transmembrane helix</keyword>
<accession>A0ABX9U1Y4</accession>
<proteinExistence type="predicted"/>
<gene>
    <name evidence="3" type="ORF">D9K79_17975</name>
</gene>
<dbReference type="EMBL" id="RCHE01000086">
    <property type="protein sequence ID" value="RLL36275.1"/>
    <property type="molecule type" value="Genomic_DNA"/>
</dbReference>
<evidence type="ECO:0000256" key="1">
    <source>
        <dbReference type="SAM" id="Phobius"/>
    </source>
</evidence>
<keyword evidence="1" id="KW-0472">Membrane</keyword>
<dbReference type="Pfam" id="PF05356">
    <property type="entry name" value="Phage_Coat_B"/>
    <property type="match status" value="1"/>
</dbReference>
<organism evidence="3 4">
    <name type="scientific">Acinetobacter cumulans</name>
    <dbReference type="NCBI Taxonomy" id="2136182"/>
    <lineage>
        <taxon>Bacteria</taxon>
        <taxon>Pseudomonadati</taxon>
        <taxon>Pseudomonadota</taxon>
        <taxon>Gammaproteobacteria</taxon>
        <taxon>Moraxellales</taxon>
        <taxon>Moraxellaceae</taxon>
        <taxon>Acinetobacter</taxon>
    </lineage>
</organism>
<dbReference type="Proteomes" id="UP000273105">
    <property type="component" value="Unassembled WGS sequence"/>
</dbReference>
<sequence length="74" mass="7468">MKNFENKKLSLAQKAVVASVALAPVLTMAAEGDGAVTVDASAISALQGPVAVVGGAILAILIAIKGWKLVRRAL</sequence>
<comment type="caution">
    <text evidence="3">The sequence shown here is derived from an EMBL/GenBank/DDBJ whole genome shotgun (WGS) entry which is preliminary data.</text>
</comment>
<keyword evidence="4" id="KW-1185">Reference proteome</keyword>
<keyword evidence="2" id="KW-0732">Signal</keyword>
<evidence type="ECO:0000313" key="3">
    <source>
        <dbReference type="EMBL" id="RLL36275.1"/>
    </source>
</evidence>
<evidence type="ECO:0000313" key="4">
    <source>
        <dbReference type="Proteomes" id="UP000273105"/>
    </source>
</evidence>
<reference evidence="3 4" key="1">
    <citation type="submission" date="2018-09" db="EMBL/GenBank/DDBJ databases">
        <title>The draft genome of Acinetobacter sp. strains.</title>
        <authorList>
            <person name="Qin J."/>
            <person name="Feng Y."/>
            <person name="Zong Z."/>
        </authorList>
    </citation>
    <scope>NUCLEOTIDE SEQUENCE [LARGE SCALE GENOMIC DNA]</scope>
    <source>
        <strain evidence="3 4">WCHAc060001</strain>
    </source>
</reference>
<feature type="transmembrane region" description="Helical" evidence="1">
    <location>
        <begin position="44"/>
        <end position="64"/>
    </location>
</feature>
<protein>
    <recommendedName>
        <fullName evidence="5">Methyltransferase</fullName>
    </recommendedName>
</protein>
<feature type="signal peptide" evidence="2">
    <location>
        <begin position="1"/>
        <end position="29"/>
    </location>
</feature>
<dbReference type="RefSeq" id="WP_121533598.1">
    <property type="nucleotide sequence ID" value="NZ_RCHE01000086.1"/>
</dbReference>
<name>A0ABX9U1Y4_9GAMM</name>